<evidence type="ECO:0000313" key="3">
    <source>
        <dbReference type="Proteomes" id="UP001211689"/>
    </source>
</evidence>
<feature type="transmembrane region" description="Helical" evidence="1">
    <location>
        <begin position="54"/>
        <end position="74"/>
    </location>
</feature>
<comment type="caution">
    <text evidence="2">The sequence shown here is derived from an EMBL/GenBank/DDBJ whole genome shotgun (WGS) entry which is preliminary data.</text>
</comment>
<keyword evidence="1" id="KW-0812">Transmembrane</keyword>
<evidence type="ECO:0000256" key="1">
    <source>
        <dbReference type="SAM" id="Phobius"/>
    </source>
</evidence>
<keyword evidence="3" id="KW-1185">Reference proteome</keyword>
<accession>A0ABT4YCT1</accession>
<reference evidence="2 3" key="1">
    <citation type="submission" date="2022-07" db="EMBL/GenBank/DDBJ databases">
        <title>Genome Analysis of Selected Gammaproteobacteria from Nigerian Food snails.</title>
        <authorList>
            <person name="Okafor A.C."/>
        </authorList>
    </citation>
    <scope>NUCLEOTIDE SEQUENCE [LARGE SCALE GENOMIC DNA]</scope>
    <source>
        <strain evidence="2 3">Awg 2</strain>
    </source>
</reference>
<feature type="transmembrane region" description="Helical" evidence="1">
    <location>
        <begin position="12"/>
        <end position="34"/>
    </location>
</feature>
<dbReference type="EMBL" id="JANEWF010000059">
    <property type="protein sequence ID" value="MDA8486698.1"/>
    <property type="molecule type" value="Genomic_DNA"/>
</dbReference>
<keyword evidence="1" id="KW-0472">Membrane</keyword>
<dbReference type="RefSeq" id="WP_271472526.1">
    <property type="nucleotide sequence ID" value="NZ_JANEWF010000059.1"/>
</dbReference>
<organism evidence="2 3">
    <name type="scientific">Metapseudomonas resinovorans</name>
    <name type="common">Pseudomonas resinovorans</name>
    <dbReference type="NCBI Taxonomy" id="53412"/>
    <lineage>
        <taxon>Bacteria</taxon>
        <taxon>Pseudomonadati</taxon>
        <taxon>Pseudomonadota</taxon>
        <taxon>Gammaproteobacteria</taxon>
        <taxon>Pseudomonadales</taxon>
        <taxon>Pseudomonadaceae</taxon>
        <taxon>Metapseudomonas</taxon>
    </lineage>
</organism>
<name>A0ABT4YCT1_METRE</name>
<sequence length="346" mass="38950">MEPVIKEHELMVVLRHVMSHGLITLLAVAIAFTAPDVARFILFEWWPRVELDSNLLLATEIGLASTLMLLFTLGKSAWDSRHRMASAREAALLFARTPGKKGTWLSGLQERSLLRSLPTARDASVLSLTGYETLTSPNSLLKDVINHAYEIRVMLLNPCSEAARRRLATLPGACTVASFQRELSASIEFLKSCRKRGKKVTLKFYDQDPFWKVVVLDDRVWVQHCHSGREIREQPEYVFGRHHADPSQGLFVPFFTYFLQKWNEPDHWEYDFDTAELVKRNATTGIETDRIRLELQAKDSETPTPKVPGSSSAALIHAPVKLFGTRVGPDVGRPAWNASMNKQAGG</sequence>
<proteinExistence type="predicted"/>
<dbReference type="Proteomes" id="UP001211689">
    <property type="component" value="Unassembled WGS sequence"/>
</dbReference>
<protein>
    <submittedName>
        <fullName evidence="2">Uncharacterized protein</fullName>
    </submittedName>
</protein>
<keyword evidence="1" id="KW-1133">Transmembrane helix</keyword>
<evidence type="ECO:0000313" key="2">
    <source>
        <dbReference type="EMBL" id="MDA8486698.1"/>
    </source>
</evidence>
<gene>
    <name evidence="2" type="ORF">NNO07_26820</name>
</gene>